<feature type="region of interest" description="FAD-dependent cmnm(5)s(2)U34 oxidoreductase" evidence="10">
    <location>
        <begin position="265"/>
        <end position="668"/>
    </location>
</feature>
<dbReference type="GO" id="GO:0005737">
    <property type="term" value="C:cytoplasm"/>
    <property type="evidence" value="ECO:0007669"/>
    <property type="project" value="UniProtKB-SubCell"/>
</dbReference>
<keyword evidence="9 10" id="KW-0511">Multifunctional enzyme</keyword>
<keyword evidence="2 10" id="KW-0489">Methyltransferase</keyword>
<reference evidence="14" key="1">
    <citation type="submission" date="2011-03" db="EMBL/GenBank/DDBJ databases">
        <authorList>
            <person name="Voget S."/>
            <person name="Streit W.R."/>
            <person name="Jaeger K.E."/>
            <person name="Daniel R."/>
        </authorList>
    </citation>
    <scope>NUCLEOTIDE SEQUENCE [LARGE SCALE GENOMIC DNA]</scope>
    <source>
        <strain evidence="14">PG1</strain>
    </source>
</reference>
<evidence type="ECO:0000256" key="6">
    <source>
        <dbReference type="ARBA" id="ARBA00022694"/>
    </source>
</evidence>
<keyword evidence="1 10" id="KW-0963">Cytoplasm</keyword>
<dbReference type="KEGG" id="bgp:BGL_1c00390"/>
<dbReference type="EMBL" id="CP002580">
    <property type="protein sequence ID" value="AJK44593.1"/>
    <property type="molecule type" value="Genomic_DNA"/>
</dbReference>
<reference evidence="13 14" key="2">
    <citation type="journal article" date="2016" name="Appl. Microbiol. Biotechnol.">
        <title>Mutations improving production and secretion of extracellular lipase by Burkholderia glumae PG1.</title>
        <authorList>
            <person name="Knapp A."/>
            <person name="Voget S."/>
            <person name="Gao R."/>
            <person name="Zaburannyi N."/>
            <person name="Krysciak D."/>
            <person name="Breuer M."/>
            <person name="Hauer B."/>
            <person name="Streit W.R."/>
            <person name="Muller R."/>
            <person name="Daniel R."/>
            <person name="Jaeger K.E."/>
        </authorList>
    </citation>
    <scope>NUCLEOTIDE SEQUENCE [LARGE SCALE GENOMIC DNA]</scope>
    <source>
        <strain evidence="13 14">PG1</strain>
    </source>
</reference>
<dbReference type="GO" id="GO:0050660">
    <property type="term" value="F:flavin adenine dinucleotide binding"/>
    <property type="evidence" value="ECO:0007669"/>
    <property type="project" value="UniProtKB-UniRule"/>
</dbReference>
<dbReference type="NCBIfam" id="NF033855">
    <property type="entry name" value="tRNA_MNMC2"/>
    <property type="match status" value="1"/>
</dbReference>
<dbReference type="NCBIfam" id="NF002481">
    <property type="entry name" value="PRK01747.1-2"/>
    <property type="match status" value="1"/>
</dbReference>
<accession>A0A0B6RMH2</accession>
<dbReference type="HOGENOM" id="CLU_022427_1_0_4"/>
<comment type="catalytic activity">
    <reaction evidence="10">
        <text>5-aminomethyl-2-thiouridine(34) in tRNA + S-adenosyl-L-methionine = 5-methylaminomethyl-2-thiouridine(34) in tRNA + S-adenosyl-L-homocysteine + H(+)</text>
        <dbReference type="Rhea" id="RHEA:19569"/>
        <dbReference type="Rhea" id="RHEA-COMP:10195"/>
        <dbReference type="Rhea" id="RHEA-COMP:10197"/>
        <dbReference type="ChEBI" id="CHEBI:15378"/>
        <dbReference type="ChEBI" id="CHEBI:57856"/>
        <dbReference type="ChEBI" id="CHEBI:59789"/>
        <dbReference type="ChEBI" id="CHEBI:74454"/>
        <dbReference type="ChEBI" id="CHEBI:74455"/>
        <dbReference type="EC" id="2.1.1.61"/>
    </reaction>
</comment>
<dbReference type="InterPro" id="IPR036188">
    <property type="entry name" value="FAD/NAD-bd_sf"/>
</dbReference>
<evidence type="ECO:0000259" key="11">
    <source>
        <dbReference type="Pfam" id="PF01266"/>
    </source>
</evidence>
<dbReference type="Pfam" id="PF01266">
    <property type="entry name" value="DAO"/>
    <property type="match status" value="1"/>
</dbReference>
<dbReference type="EC" id="2.1.1.61" evidence="10"/>
<keyword evidence="3 10" id="KW-0285">Flavoprotein</keyword>
<proteinExistence type="inferred from homology"/>
<comment type="similarity">
    <text evidence="10">In the C-terminal section; belongs to the DAO family.</text>
</comment>
<organism evidence="13 14">
    <name type="scientific">Burkholderia plantarii</name>
    <dbReference type="NCBI Taxonomy" id="41899"/>
    <lineage>
        <taxon>Bacteria</taxon>
        <taxon>Pseudomonadati</taxon>
        <taxon>Pseudomonadota</taxon>
        <taxon>Betaproteobacteria</taxon>
        <taxon>Burkholderiales</taxon>
        <taxon>Burkholderiaceae</taxon>
        <taxon>Burkholderia</taxon>
    </lineage>
</organism>
<feature type="domain" description="FAD dependent oxidoreductase" evidence="11">
    <location>
        <begin position="261"/>
        <end position="635"/>
    </location>
</feature>
<gene>
    <name evidence="10 13" type="primary">mnmC</name>
    <name evidence="13" type="ORF">BGL_1c00390</name>
</gene>
<dbReference type="PANTHER" id="PTHR13847:SF283">
    <property type="entry name" value="TRNA 5-METHYLAMINOMETHYL-2-THIOURIDINE BIOSYNTHESIS BIFUNCTIONAL PROTEIN MNMC"/>
    <property type="match status" value="1"/>
</dbReference>
<evidence type="ECO:0000256" key="1">
    <source>
        <dbReference type="ARBA" id="ARBA00022490"/>
    </source>
</evidence>
<dbReference type="Gene3D" id="3.50.50.60">
    <property type="entry name" value="FAD/NAD(P)-binding domain"/>
    <property type="match status" value="1"/>
</dbReference>
<evidence type="ECO:0000256" key="5">
    <source>
        <dbReference type="ARBA" id="ARBA00022691"/>
    </source>
</evidence>
<dbReference type="Pfam" id="PF05430">
    <property type="entry name" value="Methyltransf_30"/>
    <property type="match status" value="1"/>
</dbReference>
<evidence type="ECO:0000313" key="14">
    <source>
        <dbReference type="Proteomes" id="UP000031838"/>
    </source>
</evidence>
<dbReference type="InterPro" id="IPR017610">
    <property type="entry name" value="tRNA_S-uridine_synth_MnmC_C"/>
</dbReference>
<comment type="function">
    <text evidence="10">Catalyzes the last two steps in the biosynthesis of 5-methylaminomethyl-2-thiouridine (mnm(5)s(2)U) at the wobble position (U34) in tRNA. Catalyzes the FAD-dependent demodification of cmnm(5)s(2)U34 to nm(5)s(2)U34, followed by the transfer of a methyl group from S-adenosyl-L-methionine to nm(5)s(2)U34, to form mnm(5)s(2)U34.</text>
</comment>
<comment type="cofactor">
    <cofactor evidence="10">
        <name>FAD</name>
        <dbReference type="ChEBI" id="CHEBI:57692"/>
    </cofactor>
</comment>
<sequence>MTDRIVPAALVFRDDGTLVSPAYDDIYHSAAGALAQAEHVFLRGNGLPERWRGRRCFTIVETGFGIGCNFLATWAAWRADPARGERLHFVSIEKHPFSREDLRAAATHLVAHATTDAKSFASLIDSLVDAWPMLTPGLHRLEFDEGRVVLTLAFGDALALLPSLVLRADAFYLDGFAPAKNAGLWSVEIFRALAKLADEAATFATYTSAGDVKRALEAAGFAWRKVNGFAGKRAMLVGEFAPRWKVRRHEPPRAAEVATRDAIVIGAGLAGCALVERLSVRGWHVTLIERHARPAAEASGNPAGVFHPLIARDDNFGARLSRAGYLYALSRWRALEAAGHDFARSRDGLLQLACDDDEFARMQAAADALAMPDSLAVLMSREAAAARLGSEVAHGGWWYPQAGSLDPAALAQAWCAAAGERLTRLAGTEVARLAPREGGGWLALDAAGNTLASAAIAIVANAADAPRVAGLRHAPVQRVRGQLTILPPGVAPAVTMPAIGDGYLIPFADGTLLTGATYEPDATDSELREAGHQENLARLAALLPRFDAVTNAVDPSGARLDAGTLTGRVAFRCVASDRLPMAGALGDETAAASNARSLAGAQARDLPRAAGLYGAFGFGSRGFVWASLCAELIASQIEGEPWPVERELAEAIDPARFLLRALRQGRAG</sequence>
<dbReference type="SUPFAM" id="SSF54373">
    <property type="entry name" value="FAD-linked reductases, C-terminal domain"/>
    <property type="match status" value="1"/>
</dbReference>
<name>A0A0B6RMH2_BURPL</name>
<dbReference type="GO" id="GO:0004808">
    <property type="term" value="F:tRNA (5-methylaminomethyl-2-thiouridylate)(34)-methyltransferase activity"/>
    <property type="evidence" value="ECO:0007669"/>
    <property type="project" value="UniProtKB-EC"/>
</dbReference>
<feature type="domain" description="MnmC-like methyltransferase" evidence="12">
    <location>
        <begin position="120"/>
        <end position="238"/>
    </location>
</feature>
<dbReference type="InterPro" id="IPR029063">
    <property type="entry name" value="SAM-dependent_MTases_sf"/>
</dbReference>
<dbReference type="Gene3D" id="3.30.9.10">
    <property type="entry name" value="D-Amino Acid Oxidase, subunit A, domain 2"/>
    <property type="match status" value="1"/>
</dbReference>
<evidence type="ECO:0000256" key="9">
    <source>
        <dbReference type="ARBA" id="ARBA00023268"/>
    </source>
</evidence>
<dbReference type="SUPFAM" id="SSF51905">
    <property type="entry name" value="FAD/NAD(P)-binding domain"/>
    <property type="match status" value="1"/>
</dbReference>
<evidence type="ECO:0000256" key="3">
    <source>
        <dbReference type="ARBA" id="ARBA00022630"/>
    </source>
</evidence>
<dbReference type="NCBIfam" id="TIGR03197">
    <property type="entry name" value="MnmC_Cterm"/>
    <property type="match status" value="1"/>
</dbReference>
<evidence type="ECO:0000256" key="7">
    <source>
        <dbReference type="ARBA" id="ARBA00022827"/>
    </source>
</evidence>
<evidence type="ECO:0000259" key="12">
    <source>
        <dbReference type="Pfam" id="PF05430"/>
    </source>
</evidence>
<keyword evidence="8 10" id="KW-0560">Oxidoreductase</keyword>
<evidence type="ECO:0000256" key="4">
    <source>
        <dbReference type="ARBA" id="ARBA00022679"/>
    </source>
</evidence>
<dbReference type="RefSeq" id="WP_042623464.1">
    <property type="nucleotide sequence ID" value="NZ_CP002580.1"/>
</dbReference>
<dbReference type="InterPro" id="IPR023032">
    <property type="entry name" value="tRNA_MAMT_biosynth_bifunc_MnmC"/>
</dbReference>
<dbReference type="InterPro" id="IPR006076">
    <property type="entry name" value="FAD-dep_OxRdtase"/>
</dbReference>
<protein>
    <recommendedName>
        <fullName evidence="10">tRNA 5-methylaminomethyl-2-thiouridine biosynthesis bifunctional protein MnmC</fullName>
        <shortName evidence="10">tRNA mnm(5)s(2)U biosynthesis bifunctional protein</shortName>
    </recommendedName>
    <domain>
        <recommendedName>
            <fullName evidence="10">tRNA (mnm(5)s(2)U34)-methyltransferase</fullName>
            <ecNumber evidence="10">2.1.1.61</ecNumber>
        </recommendedName>
    </domain>
    <domain>
        <recommendedName>
            <fullName evidence="10">FAD-dependent cmnm(5)s(2)U34 oxidoreductase</fullName>
            <ecNumber evidence="10">1.5.-.-</ecNumber>
        </recommendedName>
    </domain>
</protein>
<comment type="subcellular location">
    <subcellularLocation>
        <location evidence="10">Cytoplasm</location>
    </subcellularLocation>
</comment>
<evidence type="ECO:0000313" key="13">
    <source>
        <dbReference type="EMBL" id="AJK44593.1"/>
    </source>
</evidence>
<dbReference type="InterPro" id="IPR047785">
    <property type="entry name" value="tRNA_MNMC2"/>
</dbReference>
<dbReference type="PANTHER" id="PTHR13847">
    <property type="entry name" value="SARCOSINE DEHYDROGENASE-RELATED"/>
    <property type="match status" value="1"/>
</dbReference>
<dbReference type="HAMAP" id="MF_01102">
    <property type="entry name" value="MnmC"/>
    <property type="match status" value="1"/>
</dbReference>
<dbReference type="AlphaFoldDB" id="A0A0B6RMH2"/>
<dbReference type="Proteomes" id="UP000031838">
    <property type="component" value="Chromosome 1"/>
</dbReference>
<evidence type="ECO:0000256" key="10">
    <source>
        <dbReference type="HAMAP-Rule" id="MF_01102"/>
    </source>
</evidence>
<comment type="similarity">
    <text evidence="10">In the N-terminal section; belongs to the methyltransferase superfamily. tRNA (mnm(5)s(2)U34)-methyltransferase family.</text>
</comment>
<dbReference type="GO" id="GO:0032259">
    <property type="term" value="P:methylation"/>
    <property type="evidence" value="ECO:0007669"/>
    <property type="project" value="UniProtKB-KW"/>
</dbReference>
<evidence type="ECO:0000256" key="2">
    <source>
        <dbReference type="ARBA" id="ARBA00022603"/>
    </source>
</evidence>
<dbReference type="Gene3D" id="3.40.50.150">
    <property type="entry name" value="Vaccinia Virus protein VP39"/>
    <property type="match status" value="1"/>
</dbReference>
<keyword evidence="4 10" id="KW-0808">Transferase</keyword>
<dbReference type="GO" id="GO:0002097">
    <property type="term" value="P:tRNA wobble base modification"/>
    <property type="evidence" value="ECO:0007669"/>
    <property type="project" value="UniProtKB-UniRule"/>
</dbReference>
<keyword evidence="7 10" id="KW-0274">FAD</keyword>
<keyword evidence="5 10" id="KW-0949">S-adenosyl-L-methionine</keyword>
<dbReference type="EC" id="1.5.-.-" evidence="10"/>
<evidence type="ECO:0000256" key="8">
    <source>
        <dbReference type="ARBA" id="ARBA00023002"/>
    </source>
</evidence>
<dbReference type="NCBIfam" id="NF002483">
    <property type="entry name" value="PRK01747.1-4"/>
    <property type="match status" value="1"/>
</dbReference>
<feature type="region of interest" description="tRNA (mnm(5)s(2)U34)-methyltransferase" evidence="10">
    <location>
        <begin position="1"/>
        <end position="241"/>
    </location>
</feature>
<keyword evidence="14" id="KW-1185">Reference proteome</keyword>
<dbReference type="InterPro" id="IPR008471">
    <property type="entry name" value="MnmC-like_methylTransf"/>
</dbReference>
<dbReference type="GO" id="GO:0016645">
    <property type="term" value="F:oxidoreductase activity, acting on the CH-NH group of donors"/>
    <property type="evidence" value="ECO:0007669"/>
    <property type="project" value="InterPro"/>
</dbReference>
<keyword evidence="6 10" id="KW-0819">tRNA processing</keyword>